<evidence type="ECO:0008006" key="4">
    <source>
        <dbReference type="Google" id="ProtNLM"/>
    </source>
</evidence>
<comment type="caution">
    <text evidence="2">The sequence shown here is derived from an EMBL/GenBank/DDBJ whole genome shotgun (WGS) entry which is preliminary data.</text>
</comment>
<evidence type="ECO:0000256" key="1">
    <source>
        <dbReference type="SAM" id="MobiDB-lite"/>
    </source>
</evidence>
<dbReference type="RefSeq" id="WP_184813679.1">
    <property type="nucleotide sequence ID" value="NZ_JACHJQ010000006.1"/>
</dbReference>
<dbReference type="Proteomes" id="UP000520767">
    <property type="component" value="Unassembled WGS sequence"/>
</dbReference>
<dbReference type="EMBL" id="JACHJQ010000006">
    <property type="protein sequence ID" value="MBB4909585.1"/>
    <property type="molecule type" value="Genomic_DNA"/>
</dbReference>
<organism evidence="2 3">
    <name type="scientific">Actinophytocola algeriensis</name>
    <dbReference type="NCBI Taxonomy" id="1768010"/>
    <lineage>
        <taxon>Bacteria</taxon>
        <taxon>Bacillati</taxon>
        <taxon>Actinomycetota</taxon>
        <taxon>Actinomycetes</taxon>
        <taxon>Pseudonocardiales</taxon>
        <taxon>Pseudonocardiaceae</taxon>
    </lineage>
</organism>
<evidence type="ECO:0000313" key="3">
    <source>
        <dbReference type="Proteomes" id="UP000520767"/>
    </source>
</evidence>
<dbReference type="Pfam" id="PF16945">
    <property type="entry name" value="Phage_r1t_holin"/>
    <property type="match status" value="1"/>
</dbReference>
<sequence>MPGQHRTVDQVPAGELWKPAFWKDAAERAVRTTAQIMVALILAAGTGLLDTDWLAYLSSAAMAGLLSVLTSVASEMKSPDGTASLVSQPSPPSPAVPPR</sequence>
<protein>
    <recommendedName>
        <fullName evidence="4">Holin</fullName>
    </recommendedName>
</protein>
<reference evidence="2 3" key="1">
    <citation type="submission" date="2020-08" db="EMBL/GenBank/DDBJ databases">
        <title>Genomic Encyclopedia of Type Strains, Phase III (KMG-III): the genomes of soil and plant-associated and newly described type strains.</title>
        <authorList>
            <person name="Whitman W."/>
        </authorList>
    </citation>
    <scope>NUCLEOTIDE SEQUENCE [LARGE SCALE GENOMIC DNA]</scope>
    <source>
        <strain evidence="2 3">CECT 8960</strain>
    </source>
</reference>
<gene>
    <name evidence="2" type="ORF">FHR82_005843</name>
</gene>
<feature type="region of interest" description="Disordered" evidence="1">
    <location>
        <begin position="78"/>
        <end position="99"/>
    </location>
</feature>
<dbReference type="AlphaFoldDB" id="A0A7W7VH07"/>
<evidence type="ECO:0000313" key="2">
    <source>
        <dbReference type="EMBL" id="MBB4909585.1"/>
    </source>
</evidence>
<accession>A0A7W7VH07</accession>
<feature type="compositionally biased region" description="Pro residues" evidence="1">
    <location>
        <begin position="89"/>
        <end position="99"/>
    </location>
</feature>
<proteinExistence type="predicted"/>
<dbReference type="InterPro" id="IPR020109">
    <property type="entry name" value="Holin_r1t"/>
</dbReference>
<name>A0A7W7VH07_9PSEU</name>
<keyword evidence="3" id="KW-1185">Reference proteome</keyword>